<sequence length="491" mass="52759">MSQSQKSVARAIFGQIFGQLQRVGRSLMLPVAVLPVAGLMLGLGNAGFDIIPEAINRVMLAAGNGVFGNMQLMFAVGVAVGLAKDNDGAAALAGIVGLIIMNGAMGIVIDLRGMQTDATLLGVETLQTGVFGGIIMGMVAAGLYNRYHNIRLPEYLGFFGGKRFVPIMTGLSAILIGALMAFAWPPVGAMLDHFSHWAAYQNPVLAWGIYGAGERSLLPVGLHHIWNAPFFFEVGSYVDPDTGKTITGELTRFFAGDKTAGYLSGGFMYSMWALPAAALAIYHCADTKRKKLVGGLMASAALTSWLTGITEPIEFTFLFVAPILYVIHIILTGIAFAITAMLEIKHSTDFAHGAIQFFLYYPLSSNAWMFAIIGPIWALLYYGLFRFLIVKLDLKTPGRDNDETRVTINKAIDQLAGDIVIALGHKANIKSVDACITRLRVSVKDMAKVDIDKIKALGAMDVVVIGDNLQAIFGTQSDNIKTEINQVLAVS</sequence>
<evidence type="ECO:0000256" key="11">
    <source>
        <dbReference type="ARBA" id="ARBA00022989"/>
    </source>
</evidence>
<evidence type="ECO:0000256" key="3">
    <source>
        <dbReference type="ARBA" id="ARBA00021468"/>
    </source>
</evidence>
<comment type="subcellular location">
    <subcellularLocation>
        <location evidence="1">Cell membrane</location>
        <topology evidence="1">Multi-pass membrane protein</topology>
    </subcellularLocation>
</comment>
<dbReference type="Pfam" id="PF00367">
    <property type="entry name" value="PTS_EIIB"/>
    <property type="match status" value="1"/>
</dbReference>
<evidence type="ECO:0000256" key="12">
    <source>
        <dbReference type="ARBA" id="ARBA00023136"/>
    </source>
</evidence>
<accession>A0ABM8ZZ16</accession>
<feature type="transmembrane region" description="Helical" evidence="16">
    <location>
        <begin position="121"/>
        <end position="144"/>
    </location>
</feature>
<dbReference type="Proteomes" id="UP000838672">
    <property type="component" value="Unassembled WGS sequence"/>
</dbReference>
<dbReference type="PANTHER" id="PTHR30009">
    <property type="entry name" value="CYTOCHROME C-TYPE SYNTHESIS PROTEIN AND PTS TRANSMEMBRANE COMPONENT"/>
    <property type="match status" value="1"/>
</dbReference>
<feature type="domain" description="PTS EIIB type-1" evidence="17">
    <location>
        <begin position="413"/>
        <end position="491"/>
    </location>
</feature>
<evidence type="ECO:0000256" key="6">
    <source>
        <dbReference type="ARBA" id="ARBA00022597"/>
    </source>
</evidence>
<reference evidence="19" key="1">
    <citation type="submission" date="2021-11" db="EMBL/GenBank/DDBJ databases">
        <authorList>
            <person name="Rodrigo-Torres L."/>
            <person name="Arahal R. D."/>
            <person name="Lucena T."/>
        </authorList>
    </citation>
    <scope>NUCLEOTIDE SEQUENCE</scope>
    <source>
        <strain evidence="19">CECT 7929</strain>
    </source>
</reference>
<keyword evidence="10" id="KW-0418">Kinase</keyword>
<evidence type="ECO:0000256" key="7">
    <source>
        <dbReference type="ARBA" id="ARBA00022679"/>
    </source>
</evidence>
<feature type="transmembrane region" description="Helical" evidence="16">
    <location>
        <begin position="89"/>
        <end position="109"/>
    </location>
</feature>
<evidence type="ECO:0000256" key="10">
    <source>
        <dbReference type="ARBA" id="ARBA00022777"/>
    </source>
</evidence>
<dbReference type="EC" id="2.7.1.199" evidence="2"/>
<keyword evidence="11 16" id="KW-1133">Transmembrane helix</keyword>
<feature type="transmembrane region" description="Helical" evidence="16">
    <location>
        <begin position="369"/>
        <end position="389"/>
    </location>
</feature>
<evidence type="ECO:0000256" key="5">
    <source>
        <dbReference type="ARBA" id="ARBA00022475"/>
    </source>
</evidence>
<evidence type="ECO:0000256" key="13">
    <source>
        <dbReference type="ARBA" id="ARBA00032303"/>
    </source>
</evidence>
<comment type="catalytic activity">
    <reaction evidence="14">
        <text>N(pros)-phospho-L-histidyl-[protein] + D-glucose(out) = D-glucose 6-phosphate(in) + L-histidyl-[protein]</text>
        <dbReference type="Rhea" id="RHEA:33367"/>
        <dbReference type="Rhea" id="RHEA-COMP:9745"/>
        <dbReference type="Rhea" id="RHEA-COMP:9746"/>
        <dbReference type="ChEBI" id="CHEBI:4167"/>
        <dbReference type="ChEBI" id="CHEBI:29979"/>
        <dbReference type="ChEBI" id="CHEBI:61548"/>
        <dbReference type="ChEBI" id="CHEBI:64837"/>
        <dbReference type="EC" id="2.7.1.199"/>
    </reaction>
</comment>
<evidence type="ECO:0000256" key="9">
    <source>
        <dbReference type="ARBA" id="ARBA00022692"/>
    </source>
</evidence>
<keyword evidence="9 16" id="KW-0812">Transmembrane</keyword>
<dbReference type="InterPro" id="IPR013013">
    <property type="entry name" value="PTS_EIIC_1"/>
</dbReference>
<dbReference type="NCBIfam" id="TIGR02002">
    <property type="entry name" value="PTS-II-BC-glcB"/>
    <property type="match status" value="1"/>
</dbReference>
<dbReference type="PROSITE" id="PS51098">
    <property type="entry name" value="PTS_EIIB_TYPE_1"/>
    <property type="match status" value="1"/>
</dbReference>
<keyword evidence="6" id="KW-0762">Sugar transport</keyword>
<organism evidence="19 20">
    <name type="scientific">Vibrio stylophorae</name>
    <dbReference type="NCBI Taxonomy" id="659351"/>
    <lineage>
        <taxon>Bacteria</taxon>
        <taxon>Pseudomonadati</taxon>
        <taxon>Pseudomonadota</taxon>
        <taxon>Gammaproteobacteria</taxon>
        <taxon>Vibrionales</taxon>
        <taxon>Vibrionaceae</taxon>
        <taxon>Vibrio</taxon>
    </lineage>
</organism>
<protein>
    <recommendedName>
        <fullName evidence="3">PTS system glucose-specific EIICB component</fullName>
        <ecNumber evidence="2">2.7.1.199</ecNumber>
    </recommendedName>
    <alternativeName>
        <fullName evidence="13">EIICB-Glc</fullName>
    </alternativeName>
</protein>
<name>A0ABM8ZZ16_9VIBR</name>
<dbReference type="InterPro" id="IPR036878">
    <property type="entry name" value="Glu_permease_IIB"/>
</dbReference>
<dbReference type="PROSITE" id="PS51103">
    <property type="entry name" value="PTS_EIIC_TYPE_1"/>
    <property type="match status" value="1"/>
</dbReference>
<dbReference type="Pfam" id="PF02378">
    <property type="entry name" value="PTS_EIIC"/>
    <property type="match status" value="1"/>
</dbReference>
<dbReference type="InterPro" id="IPR003352">
    <property type="entry name" value="PTS_EIIC"/>
</dbReference>
<feature type="transmembrane region" description="Helical" evidence="16">
    <location>
        <begin position="27"/>
        <end position="48"/>
    </location>
</feature>
<dbReference type="Gene3D" id="3.30.1360.60">
    <property type="entry name" value="Glucose permease domain IIB"/>
    <property type="match status" value="1"/>
</dbReference>
<evidence type="ECO:0000256" key="16">
    <source>
        <dbReference type="SAM" id="Phobius"/>
    </source>
</evidence>
<dbReference type="InterPro" id="IPR001996">
    <property type="entry name" value="PTS_IIB_1"/>
</dbReference>
<dbReference type="InterPro" id="IPR050429">
    <property type="entry name" value="PTS_Glucose_EIICBA"/>
</dbReference>
<feature type="domain" description="PTS EIIC type-1" evidence="18">
    <location>
        <begin position="14"/>
        <end position="401"/>
    </location>
</feature>
<feature type="active site" description="Phosphocysteine intermediate; for EIIB activity" evidence="15">
    <location>
        <position position="435"/>
    </location>
</feature>
<evidence type="ECO:0000256" key="4">
    <source>
        <dbReference type="ARBA" id="ARBA00022448"/>
    </source>
</evidence>
<keyword evidence="7" id="KW-0808">Transferase</keyword>
<keyword evidence="20" id="KW-1185">Reference proteome</keyword>
<dbReference type="NCBIfam" id="TIGR00826">
    <property type="entry name" value="EIIB_glc"/>
    <property type="match status" value="1"/>
</dbReference>
<dbReference type="PROSITE" id="PS01035">
    <property type="entry name" value="PTS_EIIB_TYPE_1_CYS"/>
    <property type="match status" value="1"/>
</dbReference>
<keyword evidence="4" id="KW-0813">Transport</keyword>
<dbReference type="EMBL" id="CAKLDI010000002">
    <property type="protein sequence ID" value="CAH0535688.1"/>
    <property type="molecule type" value="Genomic_DNA"/>
</dbReference>
<keyword evidence="12 16" id="KW-0472">Membrane</keyword>
<evidence type="ECO:0000256" key="1">
    <source>
        <dbReference type="ARBA" id="ARBA00004651"/>
    </source>
</evidence>
<comment type="caution">
    <text evidence="19">The sequence shown here is derived from an EMBL/GenBank/DDBJ whole genome shotgun (WGS) entry which is preliminary data.</text>
</comment>
<gene>
    <name evidence="19" type="primary">ptsG_2</name>
    <name evidence="19" type="ORF">VST7929_03179</name>
</gene>
<dbReference type="SUPFAM" id="SSF55604">
    <property type="entry name" value="Glucose permease domain IIB"/>
    <property type="match status" value="1"/>
</dbReference>
<dbReference type="CDD" id="cd00212">
    <property type="entry name" value="PTS_IIB_glc"/>
    <property type="match status" value="1"/>
</dbReference>
<evidence type="ECO:0000256" key="14">
    <source>
        <dbReference type="ARBA" id="ARBA00047336"/>
    </source>
</evidence>
<feature type="transmembrane region" description="Helical" evidence="16">
    <location>
        <begin position="60"/>
        <end position="82"/>
    </location>
</feature>
<dbReference type="PANTHER" id="PTHR30009:SF20">
    <property type="entry name" value="PTS SYSTEM GLUCOSE-SPECIFIC EIICB COMPONENT-RELATED"/>
    <property type="match status" value="1"/>
</dbReference>
<evidence type="ECO:0000313" key="19">
    <source>
        <dbReference type="EMBL" id="CAH0535688.1"/>
    </source>
</evidence>
<evidence type="ECO:0000259" key="18">
    <source>
        <dbReference type="PROSITE" id="PS51103"/>
    </source>
</evidence>
<dbReference type="InterPro" id="IPR011299">
    <property type="entry name" value="PTS_IIBC_glc"/>
</dbReference>
<evidence type="ECO:0000313" key="20">
    <source>
        <dbReference type="Proteomes" id="UP000838672"/>
    </source>
</evidence>
<keyword evidence="8" id="KW-0598">Phosphotransferase system</keyword>
<evidence type="ECO:0000256" key="2">
    <source>
        <dbReference type="ARBA" id="ARBA00011910"/>
    </source>
</evidence>
<evidence type="ECO:0000256" key="8">
    <source>
        <dbReference type="ARBA" id="ARBA00022683"/>
    </source>
</evidence>
<evidence type="ECO:0000256" key="15">
    <source>
        <dbReference type="PROSITE-ProRule" id="PRU00421"/>
    </source>
</evidence>
<feature type="transmembrane region" description="Helical" evidence="16">
    <location>
        <begin position="164"/>
        <end position="184"/>
    </location>
</feature>
<feature type="transmembrane region" description="Helical" evidence="16">
    <location>
        <begin position="315"/>
        <end position="340"/>
    </location>
</feature>
<proteinExistence type="predicted"/>
<evidence type="ECO:0000259" key="17">
    <source>
        <dbReference type="PROSITE" id="PS51098"/>
    </source>
</evidence>
<feature type="transmembrane region" description="Helical" evidence="16">
    <location>
        <begin position="267"/>
        <end position="285"/>
    </location>
</feature>
<keyword evidence="5" id="KW-1003">Cell membrane</keyword>
<dbReference type="InterPro" id="IPR018113">
    <property type="entry name" value="PTrfase_EIIB_Cys"/>
</dbReference>